<dbReference type="AlphaFoldDB" id="A0AAP0JW79"/>
<name>A0AAP0JW79_9MAGN</name>
<reference evidence="2 3" key="1">
    <citation type="submission" date="2024-01" db="EMBL/GenBank/DDBJ databases">
        <title>Genome assemblies of Stephania.</title>
        <authorList>
            <person name="Yang L."/>
        </authorList>
    </citation>
    <scope>NUCLEOTIDE SEQUENCE [LARGE SCALE GENOMIC DNA]</scope>
    <source>
        <strain evidence="2">JXDWG</strain>
        <tissue evidence="2">Leaf</tissue>
    </source>
</reference>
<accession>A0AAP0JW79</accession>
<gene>
    <name evidence="2" type="ORF">Scep_011002</name>
</gene>
<evidence type="ECO:0000313" key="3">
    <source>
        <dbReference type="Proteomes" id="UP001419268"/>
    </source>
</evidence>
<keyword evidence="3" id="KW-1185">Reference proteome</keyword>
<dbReference type="Pfam" id="PF17862">
    <property type="entry name" value="AAA_lid_3"/>
    <property type="match status" value="1"/>
</dbReference>
<comment type="caution">
    <text evidence="2">The sequence shown here is derived from an EMBL/GenBank/DDBJ whole genome shotgun (WGS) entry which is preliminary data.</text>
</comment>
<evidence type="ECO:0000259" key="1">
    <source>
        <dbReference type="Pfam" id="PF17862"/>
    </source>
</evidence>
<dbReference type="InterPro" id="IPR041569">
    <property type="entry name" value="AAA_lid_3"/>
</dbReference>
<proteinExistence type="predicted"/>
<dbReference type="EMBL" id="JBBNAG010000004">
    <property type="protein sequence ID" value="KAK9141321.1"/>
    <property type="molecule type" value="Genomic_DNA"/>
</dbReference>
<organism evidence="2 3">
    <name type="scientific">Stephania cephalantha</name>
    <dbReference type="NCBI Taxonomy" id="152367"/>
    <lineage>
        <taxon>Eukaryota</taxon>
        <taxon>Viridiplantae</taxon>
        <taxon>Streptophyta</taxon>
        <taxon>Embryophyta</taxon>
        <taxon>Tracheophyta</taxon>
        <taxon>Spermatophyta</taxon>
        <taxon>Magnoliopsida</taxon>
        <taxon>Ranunculales</taxon>
        <taxon>Menispermaceae</taxon>
        <taxon>Menispermoideae</taxon>
        <taxon>Cissampelideae</taxon>
        <taxon>Stephania</taxon>
    </lineage>
</organism>
<evidence type="ECO:0000313" key="2">
    <source>
        <dbReference type="EMBL" id="KAK9141321.1"/>
    </source>
</evidence>
<protein>
    <recommendedName>
        <fullName evidence="1">AAA ATPase AAA+ lid domain-containing protein</fullName>
    </recommendedName>
</protein>
<dbReference type="Proteomes" id="UP001419268">
    <property type="component" value="Unassembled WGS sequence"/>
</dbReference>
<feature type="domain" description="AAA ATPase AAA+ lid" evidence="1">
    <location>
        <begin position="9"/>
        <end position="43"/>
    </location>
</feature>
<sequence length="134" mass="14904">MVHSLVDSQVQHLASSMHGFVGADIAALCNEAALVCLRRHINLKKTSISSSGTEDEVSVSPSSTCVDASSKAVESFQFDTEYQHKIDSSFPTAQCERYQCFTQALNYFFPNKTFLLNDLPEEVYLSSDMVQLHM</sequence>
<dbReference type="Gene3D" id="1.10.8.60">
    <property type="match status" value="1"/>
</dbReference>